<dbReference type="EMBL" id="JBCAWK010000009">
    <property type="protein sequence ID" value="KAK8849787.1"/>
    <property type="molecule type" value="Genomic_DNA"/>
</dbReference>
<protein>
    <recommendedName>
        <fullName evidence="7">Hpc2-related domain-containing protein</fullName>
    </recommendedName>
</protein>
<keyword evidence="1" id="KW-0597">Phosphoprotein</keyword>
<feature type="region of interest" description="Disordered" evidence="2">
    <location>
        <begin position="461"/>
        <end position="513"/>
    </location>
</feature>
<gene>
    <name evidence="5" type="ORF">IAR55_005123</name>
</gene>
<sequence length="823" mass="90631">MSVSPHRSRTSEGTMTSRNGNGHTRSASRSPNQSLSRTAALHLGSPLISPTKDGQQFMNADNHLPRPASEEYRTVAPGDARATVREETTIVHENGNGGKAALSQEMQEEIEDAEAAELLEVGDDDVEMHDNEEQGDGQEMEDDEDAGEGSDEEDEEDEEEEEEEEEDDDESDGDESEDLEGSPEIIAIEGPGGVSRLSLPLAVKAEPASPRTASAALQTDADAIITGPATGEEPSTNVLIPTKRKRVVPRSPGEEDLPPPPPPVQTIRLERAMVAENETLEWNILQEAREKGMVEAWGVGISAEEAAKEDVAGDITGDMDAEDAGALDVDDNGAGPSTNTRPLVGLGFGAGFADEDPEEIARRLEEKYGEENQKKKKVAMKRKKVEYDLEDPFIDDSDILIDAPTHFARPKKEGFFVHSGDLELLEESPVKAKPRTQKAKARTSTAAPILKPRKSLSAALLSRRRMSSKAKGSQVEPISIDDSEEETGGAGPSKMADDASGSLSPLPDDSAKLDLDVEPLPIDRVLFKNASRDPRYLPPFPAFPAEVRQRIMALRAKALEQDWATTNKGKFPEHLKPELQHTGEIAYQHSMFGLSDREGVDKAFLLSLPSVLPYNEFTLKKLVTKLCFLGYLQWMQDCEEEGLRQFRQMVDKDRDDVLEKYEASHKVWEEEVKQWDEKNPHSVSNGVATSVAGDSDTMNVDPFASGDGAPLPQATPALTPKLNDARPVEPVRRFVWTSDMREVFSQLLDNLQDMVDLIKKAQEWGIPSAKPGMQSSEQTMKIRLYKKINDSFPEGFMTTTIISREMTKVTRVKKRQQADQDGE</sequence>
<proteinExistence type="predicted"/>
<feature type="region of interest" description="Disordered" evidence="2">
    <location>
        <begin position="426"/>
        <end position="448"/>
    </location>
</feature>
<dbReference type="GeneID" id="92182381"/>
<comment type="caution">
    <text evidence="5">The sequence shown here is derived from an EMBL/GenBank/DDBJ whole genome shotgun (WGS) entry which is preliminary data.</text>
</comment>
<reference evidence="5 6" key="1">
    <citation type="journal article" date="2024" name="bioRxiv">
        <title>Comparative genomics of Cryptococcus and Kwoniella reveals pathogenesis evolution and contrasting karyotype dynamics via intercentromeric recombination or chromosome fusion.</title>
        <authorList>
            <person name="Coelho M.A."/>
            <person name="David-Palma M."/>
            <person name="Shea T."/>
            <person name="Bowers K."/>
            <person name="McGinley-Smith S."/>
            <person name="Mohammad A.W."/>
            <person name="Gnirke A."/>
            <person name="Yurkov A.M."/>
            <person name="Nowrousian M."/>
            <person name="Sun S."/>
            <person name="Cuomo C.A."/>
            <person name="Heitman J."/>
        </authorList>
    </citation>
    <scope>NUCLEOTIDE SEQUENCE [LARGE SCALE GENOMIC DNA]</scope>
    <source>
        <strain evidence="5 6">CBS 13917</strain>
    </source>
</reference>
<dbReference type="Proteomes" id="UP001388673">
    <property type="component" value="Unassembled WGS sequence"/>
</dbReference>
<accession>A0AAW0YX79</accession>
<evidence type="ECO:0000259" key="3">
    <source>
        <dbReference type="Pfam" id="PF08729"/>
    </source>
</evidence>
<evidence type="ECO:0008006" key="7">
    <source>
        <dbReference type="Google" id="ProtNLM"/>
    </source>
</evidence>
<evidence type="ECO:0000256" key="1">
    <source>
        <dbReference type="ARBA" id="ARBA00022553"/>
    </source>
</evidence>
<feature type="compositionally biased region" description="Acidic residues" evidence="2">
    <location>
        <begin position="317"/>
        <end position="331"/>
    </location>
</feature>
<feature type="domain" description="Ubinuclein middle" evidence="4">
    <location>
        <begin position="543"/>
        <end position="804"/>
    </location>
</feature>
<feature type="compositionally biased region" description="Basic residues" evidence="2">
    <location>
        <begin position="432"/>
        <end position="441"/>
    </location>
</feature>
<organism evidence="5 6">
    <name type="scientific">Kwoniella newhampshirensis</name>
    <dbReference type="NCBI Taxonomy" id="1651941"/>
    <lineage>
        <taxon>Eukaryota</taxon>
        <taxon>Fungi</taxon>
        <taxon>Dikarya</taxon>
        <taxon>Basidiomycota</taxon>
        <taxon>Agaricomycotina</taxon>
        <taxon>Tremellomycetes</taxon>
        <taxon>Tremellales</taxon>
        <taxon>Cryptococcaceae</taxon>
        <taxon>Kwoniella</taxon>
    </lineage>
</organism>
<feature type="domain" description="Hpc2-related" evidence="3">
    <location>
        <begin position="382"/>
        <end position="423"/>
    </location>
</feature>
<dbReference type="AlphaFoldDB" id="A0AAW0YX79"/>
<dbReference type="InterPro" id="IPR026947">
    <property type="entry name" value="UBN_middle_dom"/>
</dbReference>
<feature type="region of interest" description="Disordered" evidence="2">
    <location>
        <begin position="316"/>
        <end position="350"/>
    </location>
</feature>
<name>A0AAW0YX79_9TREE</name>
<dbReference type="InterPro" id="IPR014840">
    <property type="entry name" value="HRD"/>
</dbReference>
<dbReference type="Pfam" id="PF14075">
    <property type="entry name" value="UBN_AB"/>
    <property type="match status" value="1"/>
</dbReference>
<evidence type="ECO:0000313" key="6">
    <source>
        <dbReference type="Proteomes" id="UP001388673"/>
    </source>
</evidence>
<dbReference type="Pfam" id="PF08729">
    <property type="entry name" value="HUN"/>
    <property type="match status" value="1"/>
</dbReference>
<feature type="compositionally biased region" description="Polar residues" evidence="2">
    <location>
        <begin position="1"/>
        <end position="37"/>
    </location>
</feature>
<feature type="region of interest" description="Disordered" evidence="2">
    <location>
        <begin position="1"/>
        <end position="194"/>
    </location>
</feature>
<feature type="compositionally biased region" description="Acidic residues" evidence="2">
    <location>
        <begin position="133"/>
        <end position="181"/>
    </location>
</feature>
<dbReference type="RefSeq" id="XP_066801675.1">
    <property type="nucleotide sequence ID" value="XM_066948216.1"/>
</dbReference>
<evidence type="ECO:0000313" key="5">
    <source>
        <dbReference type="EMBL" id="KAK8849787.1"/>
    </source>
</evidence>
<evidence type="ECO:0000256" key="2">
    <source>
        <dbReference type="SAM" id="MobiDB-lite"/>
    </source>
</evidence>
<feature type="compositionally biased region" description="Acidic residues" evidence="2">
    <location>
        <begin position="106"/>
        <end position="127"/>
    </location>
</feature>
<dbReference type="KEGG" id="kne:92182381"/>
<keyword evidence="6" id="KW-1185">Reference proteome</keyword>
<evidence type="ECO:0000259" key="4">
    <source>
        <dbReference type="Pfam" id="PF14075"/>
    </source>
</evidence>
<feature type="region of interest" description="Disordered" evidence="2">
    <location>
        <begin position="226"/>
        <end position="265"/>
    </location>
</feature>